<name>A0A9P8CQP5_9HYPO</name>
<keyword evidence="3 7" id="KW-0732">Signal</keyword>
<reference evidence="9" key="1">
    <citation type="journal article" date="2021" name="IMA Fungus">
        <title>Genomic characterization of three marine fungi, including Emericellopsis atlantica sp. nov. with signatures of a generalist lifestyle and marine biomass degradation.</title>
        <authorList>
            <person name="Hagestad O.C."/>
            <person name="Hou L."/>
            <person name="Andersen J.H."/>
            <person name="Hansen E.H."/>
            <person name="Altermark B."/>
            <person name="Li C."/>
            <person name="Kuhnert E."/>
            <person name="Cox R.J."/>
            <person name="Crous P.W."/>
            <person name="Spatafora J.W."/>
            <person name="Lail K."/>
            <person name="Amirebrahimi M."/>
            <person name="Lipzen A."/>
            <person name="Pangilinan J."/>
            <person name="Andreopoulos W."/>
            <person name="Hayes R.D."/>
            <person name="Ng V."/>
            <person name="Grigoriev I.V."/>
            <person name="Jackson S.A."/>
            <person name="Sutton T.D.S."/>
            <person name="Dobson A.D.W."/>
            <person name="Rama T."/>
        </authorList>
    </citation>
    <scope>NUCLEOTIDE SEQUENCE</scope>
    <source>
        <strain evidence="9">TS7</strain>
    </source>
</reference>
<feature type="chain" id="PRO_5040434106" evidence="7">
    <location>
        <begin position="22"/>
        <end position="480"/>
    </location>
</feature>
<evidence type="ECO:0000313" key="9">
    <source>
        <dbReference type="EMBL" id="KAG9256154.1"/>
    </source>
</evidence>
<evidence type="ECO:0000256" key="2">
    <source>
        <dbReference type="ARBA" id="ARBA00022670"/>
    </source>
</evidence>
<evidence type="ECO:0000313" key="10">
    <source>
        <dbReference type="Proteomes" id="UP000887229"/>
    </source>
</evidence>
<dbReference type="GO" id="GO:0009277">
    <property type="term" value="C:fungal-type cell wall"/>
    <property type="evidence" value="ECO:0007669"/>
    <property type="project" value="TreeGrafter"/>
</dbReference>
<evidence type="ECO:0000256" key="5">
    <source>
        <dbReference type="ARBA" id="ARBA00022801"/>
    </source>
</evidence>
<feature type="signal peptide" evidence="7">
    <location>
        <begin position="1"/>
        <end position="21"/>
    </location>
</feature>
<keyword evidence="10" id="KW-1185">Reference proteome</keyword>
<sequence length="480" mass="51425">MEWRCYLAMLVALVLPRPSRCQVVQWDISKRVVHRSLHARADNTFEEIITNEKGQGGYFATVTVGSPGQDLVMQLDTASSDAWVPYSGASICESGTNGCSMGTFDPHSSDTFKEVARDKFEISYVDSSYSNGDYFADRFEIGGAVVQNLTMGLGMKTNIPYGLVGVGYTVNEASLSTMGCEYPNLPVAMQHEGLINSIAYSLWLNDLDANTGNILFGGVDTAKYIGPLTKIDVIPDDDSENYTHFSVSLTSLEATSPSGTDVLTSPDGPLNVVLDAGTTLSYLPHDMASKVWEEVGAEYQGAFGMAVLPCSHDAHPGYFSFGFAGSQGPRINVTMDELVVDLTNGEPPTFASGPYEGELVCEFGIQNYSTGPYILGDTFLRSAYVVYDLENNEIAIAATDFNSTDTKIVPFRSKGAPIPSATAAGEHIESAMPPLPTTSTLIAAEGFQDGDGLDDGAMTLRKFTLTGIVTVAISVMLLST</sequence>
<dbReference type="CDD" id="cd05474">
    <property type="entry name" value="SAP_like"/>
    <property type="match status" value="1"/>
</dbReference>
<proteinExistence type="inferred from homology"/>
<dbReference type="OrthoDB" id="771136at2759"/>
<dbReference type="Proteomes" id="UP000887229">
    <property type="component" value="Unassembled WGS sequence"/>
</dbReference>
<dbReference type="EMBL" id="MU251249">
    <property type="protein sequence ID" value="KAG9256154.1"/>
    <property type="molecule type" value="Genomic_DNA"/>
</dbReference>
<protein>
    <submittedName>
        <fullName evidence="9">Aspartic peptidase domain-containing protein</fullName>
    </submittedName>
</protein>
<dbReference type="Gene3D" id="2.40.70.10">
    <property type="entry name" value="Acid Proteases"/>
    <property type="match status" value="2"/>
</dbReference>
<dbReference type="SUPFAM" id="SSF50630">
    <property type="entry name" value="Acid proteases"/>
    <property type="match status" value="1"/>
</dbReference>
<feature type="domain" description="Peptidase A1" evidence="8">
    <location>
        <begin position="58"/>
        <end position="397"/>
    </location>
</feature>
<evidence type="ECO:0000256" key="1">
    <source>
        <dbReference type="ARBA" id="ARBA00007447"/>
    </source>
</evidence>
<dbReference type="InterPro" id="IPR033121">
    <property type="entry name" value="PEPTIDASE_A1"/>
</dbReference>
<evidence type="ECO:0000256" key="4">
    <source>
        <dbReference type="ARBA" id="ARBA00022750"/>
    </source>
</evidence>
<accession>A0A9P8CQP5</accession>
<keyword evidence="5" id="KW-0378">Hydrolase</keyword>
<dbReference type="InterPro" id="IPR001461">
    <property type="entry name" value="Aspartic_peptidase_A1"/>
</dbReference>
<gene>
    <name evidence="9" type="ORF">F5Z01DRAFT_542249</name>
</gene>
<evidence type="ECO:0000256" key="3">
    <source>
        <dbReference type="ARBA" id="ARBA00022729"/>
    </source>
</evidence>
<dbReference type="GO" id="GO:0004190">
    <property type="term" value="F:aspartic-type endopeptidase activity"/>
    <property type="evidence" value="ECO:0007669"/>
    <property type="project" value="UniProtKB-KW"/>
</dbReference>
<dbReference type="PANTHER" id="PTHR47965">
    <property type="entry name" value="ASPARTYL PROTEASE-RELATED"/>
    <property type="match status" value="1"/>
</dbReference>
<dbReference type="GO" id="GO:0005576">
    <property type="term" value="C:extracellular region"/>
    <property type="evidence" value="ECO:0007669"/>
    <property type="project" value="TreeGrafter"/>
</dbReference>
<keyword evidence="4" id="KW-0064">Aspartyl protease</keyword>
<dbReference type="GeneID" id="70291442"/>
<dbReference type="AlphaFoldDB" id="A0A9P8CQP5"/>
<organism evidence="9 10">
    <name type="scientific">Emericellopsis atlantica</name>
    <dbReference type="NCBI Taxonomy" id="2614577"/>
    <lineage>
        <taxon>Eukaryota</taxon>
        <taxon>Fungi</taxon>
        <taxon>Dikarya</taxon>
        <taxon>Ascomycota</taxon>
        <taxon>Pezizomycotina</taxon>
        <taxon>Sordariomycetes</taxon>
        <taxon>Hypocreomycetidae</taxon>
        <taxon>Hypocreales</taxon>
        <taxon>Bionectriaceae</taxon>
        <taxon>Emericellopsis</taxon>
    </lineage>
</organism>
<evidence type="ECO:0000256" key="6">
    <source>
        <dbReference type="PIRSR" id="PIRSR601461-1"/>
    </source>
</evidence>
<keyword evidence="2" id="KW-0645">Protease</keyword>
<evidence type="ECO:0000259" key="8">
    <source>
        <dbReference type="PROSITE" id="PS51767"/>
    </source>
</evidence>
<dbReference type="GO" id="GO:0031505">
    <property type="term" value="P:fungal-type cell wall organization"/>
    <property type="evidence" value="ECO:0007669"/>
    <property type="project" value="TreeGrafter"/>
</dbReference>
<evidence type="ECO:0000256" key="7">
    <source>
        <dbReference type="SAM" id="SignalP"/>
    </source>
</evidence>
<dbReference type="InterPro" id="IPR021109">
    <property type="entry name" value="Peptidase_aspartic_dom_sf"/>
</dbReference>
<dbReference type="InterPro" id="IPR033876">
    <property type="entry name" value="SAP-like"/>
</dbReference>
<comment type="caution">
    <text evidence="9">The sequence shown here is derived from an EMBL/GenBank/DDBJ whole genome shotgun (WGS) entry which is preliminary data.</text>
</comment>
<dbReference type="PRINTS" id="PR00792">
    <property type="entry name" value="PEPSIN"/>
</dbReference>
<feature type="active site" evidence="6">
    <location>
        <position position="76"/>
    </location>
</feature>
<dbReference type="PROSITE" id="PS51767">
    <property type="entry name" value="PEPTIDASE_A1"/>
    <property type="match status" value="1"/>
</dbReference>
<comment type="similarity">
    <text evidence="1">Belongs to the peptidase A1 family.</text>
</comment>
<dbReference type="PANTHER" id="PTHR47965:SF79">
    <property type="entry name" value="ASPARTIC PROTEINASE"/>
    <property type="match status" value="1"/>
</dbReference>
<feature type="active site" evidence="6">
    <location>
        <position position="275"/>
    </location>
</feature>
<dbReference type="GO" id="GO:0006508">
    <property type="term" value="P:proteolysis"/>
    <property type="evidence" value="ECO:0007669"/>
    <property type="project" value="UniProtKB-KW"/>
</dbReference>
<dbReference type="RefSeq" id="XP_046120078.1">
    <property type="nucleotide sequence ID" value="XM_046260539.1"/>
</dbReference>
<dbReference type="Pfam" id="PF00026">
    <property type="entry name" value="Asp"/>
    <property type="match status" value="1"/>
</dbReference>